<comment type="caution">
    <text evidence="2">The sequence shown here is derived from an EMBL/GenBank/DDBJ whole genome shotgun (WGS) entry which is preliminary data.</text>
</comment>
<accession>A0A9P9FVA9</accession>
<feature type="transmembrane region" description="Helical" evidence="1">
    <location>
        <begin position="71"/>
        <end position="91"/>
    </location>
</feature>
<keyword evidence="1" id="KW-0472">Membrane</keyword>
<feature type="transmembrane region" description="Helical" evidence="1">
    <location>
        <begin position="117"/>
        <end position="134"/>
    </location>
</feature>
<gene>
    <name evidence="2" type="ORF">EDB81DRAFT_897264</name>
</gene>
<dbReference type="OrthoDB" id="5186333at2759"/>
<keyword evidence="1" id="KW-0812">Transmembrane</keyword>
<feature type="transmembrane region" description="Helical" evidence="1">
    <location>
        <begin position="262"/>
        <end position="284"/>
    </location>
</feature>
<name>A0A9P9FVA9_9HYPO</name>
<evidence type="ECO:0000313" key="2">
    <source>
        <dbReference type="EMBL" id="KAH7176183.1"/>
    </source>
</evidence>
<feature type="transmembrane region" description="Helical" evidence="1">
    <location>
        <begin position="296"/>
        <end position="321"/>
    </location>
</feature>
<evidence type="ECO:0000256" key="1">
    <source>
        <dbReference type="SAM" id="Phobius"/>
    </source>
</evidence>
<proteinExistence type="predicted"/>
<protein>
    <submittedName>
        <fullName evidence="2">Uncharacterized protein</fullName>
    </submittedName>
</protein>
<dbReference type="Proteomes" id="UP000738349">
    <property type="component" value="Unassembled WGS sequence"/>
</dbReference>
<sequence length="403" mass="44174">MQGLFDLVSPRAAGSTMQCTSHANVIKSLWLFNVLSAITSLVSNLIGRYIIRRKLPAGTEPGKFSLNRLCVSTIGSIAHVVLGAYLSGLAIERSCPDGSYCFSAAAGLLTWASRPRATWAVFVFNFPFAVWCYTQDKRQRHAERLQTFGASAPAYCYSVDGGYVNSADPVASSSTPQPGPIKRWTANPFLTTCLTTLITEAHVNLISISIWTYPTIGYKDSTYLYQSGPNSKAVCLFNVPGINSKTLQCTAETNDKFIIASYGLWGTVVSFDAVLLLPLWYMSFRRCGGRKTTLPAFAWMVSLAVLAVGIFVFSWMMWLAFLNGTSDEDYCVGDIELVNAVNIAYPVLLGIWRQIKGVEITSGLQTSAEVELAECTMDQMDGLVEVDRPSTKKTEACGFSRQF</sequence>
<reference evidence="2" key="1">
    <citation type="journal article" date="2021" name="Nat. Commun.">
        <title>Genetic determinants of endophytism in the Arabidopsis root mycobiome.</title>
        <authorList>
            <person name="Mesny F."/>
            <person name="Miyauchi S."/>
            <person name="Thiergart T."/>
            <person name="Pickel B."/>
            <person name="Atanasova L."/>
            <person name="Karlsson M."/>
            <person name="Huettel B."/>
            <person name="Barry K.W."/>
            <person name="Haridas S."/>
            <person name="Chen C."/>
            <person name="Bauer D."/>
            <person name="Andreopoulos W."/>
            <person name="Pangilinan J."/>
            <person name="LaButti K."/>
            <person name="Riley R."/>
            <person name="Lipzen A."/>
            <person name="Clum A."/>
            <person name="Drula E."/>
            <person name="Henrissat B."/>
            <person name="Kohler A."/>
            <person name="Grigoriev I.V."/>
            <person name="Martin F.M."/>
            <person name="Hacquard S."/>
        </authorList>
    </citation>
    <scope>NUCLEOTIDE SEQUENCE</scope>
    <source>
        <strain evidence="2">MPI-CAGE-AT-0147</strain>
    </source>
</reference>
<dbReference type="EMBL" id="JAGMUV010000001">
    <property type="protein sequence ID" value="KAH7176183.1"/>
    <property type="molecule type" value="Genomic_DNA"/>
</dbReference>
<feature type="transmembrane region" description="Helical" evidence="1">
    <location>
        <begin position="30"/>
        <end position="51"/>
    </location>
</feature>
<keyword evidence="3" id="KW-1185">Reference proteome</keyword>
<organism evidence="2 3">
    <name type="scientific">Dactylonectria macrodidyma</name>
    <dbReference type="NCBI Taxonomy" id="307937"/>
    <lineage>
        <taxon>Eukaryota</taxon>
        <taxon>Fungi</taxon>
        <taxon>Dikarya</taxon>
        <taxon>Ascomycota</taxon>
        <taxon>Pezizomycotina</taxon>
        <taxon>Sordariomycetes</taxon>
        <taxon>Hypocreomycetidae</taxon>
        <taxon>Hypocreales</taxon>
        <taxon>Nectriaceae</taxon>
        <taxon>Dactylonectria</taxon>
    </lineage>
</organism>
<keyword evidence="1" id="KW-1133">Transmembrane helix</keyword>
<dbReference type="AlphaFoldDB" id="A0A9P9FVA9"/>
<evidence type="ECO:0000313" key="3">
    <source>
        <dbReference type="Proteomes" id="UP000738349"/>
    </source>
</evidence>